<dbReference type="GO" id="GO:0006614">
    <property type="term" value="P:SRP-dependent cotranslational protein targeting to membrane"/>
    <property type="evidence" value="ECO:0007669"/>
    <property type="project" value="UniProtKB-UniRule"/>
</dbReference>
<comment type="function">
    <text evidence="12">Necessary for flagellar biosynthesis. May be involved in translocation of the flagellum.</text>
</comment>
<evidence type="ECO:0000256" key="1">
    <source>
        <dbReference type="ARBA" id="ARBA00004413"/>
    </source>
</evidence>
<dbReference type="Gene3D" id="1.20.120.1380">
    <property type="entry name" value="Flagellar FlhF biosynthesis protein, N domain"/>
    <property type="match status" value="1"/>
</dbReference>
<dbReference type="InterPro" id="IPR020006">
    <property type="entry name" value="FlhF"/>
</dbReference>
<keyword evidence="8" id="KW-0653">Protein transport</keyword>
<dbReference type="InterPro" id="IPR000897">
    <property type="entry name" value="SRP54_GTPase_dom"/>
</dbReference>
<keyword evidence="11" id="KW-1006">Bacterial flagellum protein export</keyword>
<dbReference type="NCBIfam" id="TIGR03499">
    <property type="entry name" value="FlhF"/>
    <property type="match status" value="1"/>
</dbReference>
<dbReference type="PANTHER" id="PTHR43134:SF3">
    <property type="entry name" value="FLAGELLAR BIOSYNTHESIS PROTEIN FLHF"/>
    <property type="match status" value="1"/>
</dbReference>
<dbReference type="FunFam" id="3.40.50.300:FF:000695">
    <property type="entry name" value="Flagellar biosynthesis regulator FlhF"/>
    <property type="match status" value="1"/>
</dbReference>
<keyword evidence="14" id="KW-0175">Coiled coil</keyword>
<dbReference type="InterPro" id="IPR003593">
    <property type="entry name" value="AAA+_ATPase"/>
</dbReference>
<dbReference type="SUPFAM" id="SSF52540">
    <property type="entry name" value="P-loop containing nucleoside triphosphate hydrolases"/>
    <property type="match status" value="2"/>
</dbReference>
<dbReference type="Gene3D" id="3.40.50.300">
    <property type="entry name" value="P-loop containing nucleotide triphosphate hydrolases"/>
    <property type="match status" value="1"/>
</dbReference>
<comment type="subcellular location">
    <subcellularLocation>
        <location evidence="1">Cell membrane</location>
        <topology evidence="1">Peripheral membrane protein</topology>
        <orientation evidence="1">Cytoplasmic side</orientation>
    </subcellularLocation>
</comment>
<dbReference type="RefSeq" id="WP_109605742.1">
    <property type="nucleotide sequence ID" value="NZ_QGGI01000017.1"/>
</dbReference>
<evidence type="ECO:0000256" key="10">
    <source>
        <dbReference type="ARBA" id="ARBA00023136"/>
    </source>
</evidence>
<dbReference type="GO" id="GO:0044781">
    <property type="term" value="P:bacterial-type flagellum organization"/>
    <property type="evidence" value="ECO:0007669"/>
    <property type="project" value="UniProtKB-UniRule"/>
</dbReference>
<dbReference type="SMART" id="SM00962">
    <property type="entry name" value="SRP54"/>
    <property type="match status" value="1"/>
</dbReference>
<comment type="caution">
    <text evidence="17">The sequence shown here is derived from an EMBL/GenBank/DDBJ whole genome shotgun (WGS) entry which is preliminary data.</text>
</comment>
<sequence length="448" mass="51551">MKVKKYMVKNISEAMEQIRGDFGDDAYILDTKKIKKGGFLGIGSKKYVEVTVLSEKAEEKNKNFQNEYITNNANEIYSLNNMVERNKRLNQRIEKEKNKQVQDTEEPTLAQELLELIDSQREVSRTIDKDAELFYKNKQNNNFDDQLKKQEKILKSENNNPNNDLHINSKDNDLEEIKKMISQLNKNMNKNNNFFQEVRDILIKNDFSDKIVEMIYDEIQDLEINENWREDNNFILKIKNILMKNIIISEKDLEGKVMLIGPTGIGKTTTLAKLAAIAKKNNKKVAIVTIDTYRIAAADQLKIYADIMGIPAHVCYTPMDLKTTLESLVDYDTILIDTAGRSHKNDIQLGELKVFIDTVKPDFKILAISSNIKTIDAINIYEKFSIASPNALIFTKKDETSTIGQYFSLINYSKLPLLYITNGQKVPDDIKKPNISELIQEVLEEVKK</sequence>
<evidence type="ECO:0000256" key="2">
    <source>
        <dbReference type="ARBA" id="ARBA00008531"/>
    </source>
</evidence>
<gene>
    <name evidence="17" type="ORF">C7380_11723</name>
</gene>
<dbReference type="GO" id="GO:0003924">
    <property type="term" value="F:GTPase activity"/>
    <property type="evidence" value="ECO:0007669"/>
    <property type="project" value="UniProtKB-UniRule"/>
</dbReference>
<protein>
    <recommendedName>
        <fullName evidence="3 13">Flagellar biosynthesis protein FlhF</fullName>
    </recommendedName>
</protein>
<keyword evidence="7" id="KW-1005">Bacterial flagellum biogenesis</keyword>
<dbReference type="InterPro" id="IPR027417">
    <property type="entry name" value="P-loop_NTPase"/>
</dbReference>
<organism evidence="17 18">
    <name type="scientific">Oceanotoga teriensis</name>
    <dbReference type="NCBI Taxonomy" id="515440"/>
    <lineage>
        <taxon>Bacteria</taxon>
        <taxon>Thermotogati</taxon>
        <taxon>Thermotogota</taxon>
        <taxon>Thermotogae</taxon>
        <taxon>Petrotogales</taxon>
        <taxon>Petrotogaceae</taxon>
        <taxon>Oceanotoga</taxon>
    </lineage>
</organism>
<feature type="coiled-coil region" evidence="14">
    <location>
        <begin position="140"/>
        <end position="187"/>
    </location>
</feature>
<evidence type="ECO:0000256" key="7">
    <source>
        <dbReference type="ARBA" id="ARBA00022795"/>
    </source>
</evidence>
<proteinExistence type="inferred from homology"/>
<dbReference type="EMBL" id="QGGI01000017">
    <property type="protein sequence ID" value="PWJ88733.1"/>
    <property type="molecule type" value="Genomic_DNA"/>
</dbReference>
<evidence type="ECO:0000256" key="4">
    <source>
        <dbReference type="ARBA" id="ARBA00022448"/>
    </source>
</evidence>
<dbReference type="GO" id="GO:0005525">
    <property type="term" value="F:GTP binding"/>
    <property type="evidence" value="ECO:0007669"/>
    <property type="project" value="UniProtKB-UniRule"/>
</dbReference>
<evidence type="ECO:0000259" key="16">
    <source>
        <dbReference type="SMART" id="SM00962"/>
    </source>
</evidence>
<reference evidence="17 18" key="1">
    <citation type="submission" date="2018-05" db="EMBL/GenBank/DDBJ databases">
        <title>Genomic Encyclopedia of Type Strains, Phase IV (KMG-IV): sequencing the most valuable type-strain genomes for metagenomic binning, comparative biology and taxonomic classification.</title>
        <authorList>
            <person name="Goeker M."/>
        </authorList>
    </citation>
    <scope>NUCLEOTIDE SEQUENCE [LARGE SCALE GENOMIC DNA]</scope>
    <source>
        <strain evidence="17 18">DSM 24906</strain>
    </source>
</reference>
<keyword evidence="9" id="KW-0342">GTP-binding</keyword>
<keyword evidence="17" id="KW-0969">Cilium</keyword>
<comment type="similarity">
    <text evidence="2">Belongs to the GTP-binding SRP family.</text>
</comment>
<name>A0AA45C5B6_9BACT</name>
<evidence type="ECO:0000256" key="6">
    <source>
        <dbReference type="ARBA" id="ARBA00022741"/>
    </source>
</evidence>
<feature type="coiled-coil region" evidence="14">
    <location>
        <begin position="47"/>
        <end position="106"/>
    </location>
</feature>
<evidence type="ECO:0000313" key="18">
    <source>
        <dbReference type="Proteomes" id="UP000245921"/>
    </source>
</evidence>
<accession>A0AA45C5B6</accession>
<dbReference type="SMART" id="SM00382">
    <property type="entry name" value="AAA"/>
    <property type="match status" value="1"/>
</dbReference>
<evidence type="ECO:0000256" key="8">
    <source>
        <dbReference type="ARBA" id="ARBA00022927"/>
    </source>
</evidence>
<dbReference type="Proteomes" id="UP000245921">
    <property type="component" value="Unassembled WGS sequence"/>
</dbReference>
<evidence type="ECO:0000259" key="15">
    <source>
        <dbReference type="SMART" id="SM00382"/>
    </source>
</evidence>
<evidence type="ECO:0000256" key="11">
    <source>
        <dbReference type="ARBA" id="ARBA00023225"/>
    </source>
</evidence>
<evidence type="ECO:0000256" key="5">
    <source>
        <dbReference type="ARBA" id="ARBA00022475"/>
    </source>
</evidence>
<dbReference type="AlphaFoldDB" id="A0AA45C5B6"/>
<evidence type="ECO:0000256" key="9">
    <source>
        <dbReference type="ARBA" id="ARBA00023134"/>
    </source>
</evidence>
<keyword evidence="18" id="KW-1185">Reference proteome</keyword>
<feature type="domain" description="SRP54-type proteins GTP-binding" evidence="16">
    <location>
        <begin position="254"/>
        <end position="444"/>
    </location>
</feature>
<keyword evidence="5" id="KW-1003">Cell membrane</keyword>
<keyword evidence="17" id="KW-0282">Flagellum</keyword>
<evidence type="ECO:0000256" key="12">
    <source>
        <dbReference type="ARBA" id="ARBA00025337"/>
    </source>
</evidence>
<evidence type="ECO:0000313" key="17">
    <source>
        <dbReference type="EMBL" id="PWJ88733.1"/>
    </source>
</evidence>
<dbReference type="GO" id="GO:0005886">
    <property type="term" value="C:plasma membrane"/>
    <property type="evidence" value="ECO:0007669"/>
    <property type="project" value="UniProtKB-SubCell"/>
</dbReference>
<evidence type="ECO:0000256" key="3">
    <source>
        <dbReference type="ARBA" id="ARBA00014919"/>
    </source>
</evidence>
<dbReference type="PANTHER" id="PTHR43134">
    <property type="entry name" value="SIGNAL RECOGNITION PARTICLE RECEPTOR SUBUNIT ALPHA"/>
    <property type="match status" value="1"/>
</dbReference>
<dbReference type="InterPro" id="IPR047040">
    <property type="entry name" value="FlhF__GTPase_dom"/>
</dbReference>
<evidence type="ECO:0000256" key="14">
    <source>
        <dbReference type="SAM" id="Coils"/>
    </source>
</evidence>
<evidence type="ECO:0000256" key="13">
    <source>
        <dbReference type="NCBIfam" id="TIGR03499"/>
    </source>
</evidence>
<dbReference type="GO" id="GO:0015031">
    <property type="term" value="P:protein transport"/>
    <property type="evidence" value="ECO:0007669"/>
    <property type="project" value="UniProtKB-KW"/>
</dbReference>
<keyword evidence="10" id="KW-0472">Membrane</keyword>
<feature type="domain" description="AAA+ ATPase" evidence="15">
    <location>
        <begin position="253"/>
        <end position="394"/>
    </location>
</feature>
<dbReference type="Pfam" id="PF00448">
    <property type="entry name" value="SRP54"/>
    <property type="match status" value="1"/>
</dbReference>
<keyword evidence="6" id="KW-0547">Nucleotide-binding</keyword>
<dbReference type="GO" id="GO:0005047">
    <property type="term" value="F:signal recognition particle binding"/>
    <property type="evidence" value="ECO:0007669"/>
    <property type="project" value="TreeGrafter"/>
</dbReference>
<keyword evidence="4" id="KW-0813">Transport</keyword>
<dbReference type="CDD" id="cd17873">
    <property type="entry name" value="FlhF"/>
    <property type="match status" value="1"/>
</dbReference>
<keyword evidence="17" id="KW-0966">Cell projection</keyword>